<keyword evidence="15 18" id="KW-0472">Membrane</keyword>
<comment type="cofactor">
    <cofactor evidence="17">
        <name>heme</name>
        <dbReference type="ChEBI" id="CHEBI:30413"/>
    </cofactor>
    <text evidence="17">The heme is bound between the two transmembrane subunits.</text>
</comment>
<evidence type="ECO:0000256" key="14">
    <source>
        <dbReference type="ARBA" id="ARBA00023004"/>
    </source>
</evidence>
<dbReference type="SUPFAM" id="SSF81343">
    <property type="entry name" value="Fumarate reductase respiratory complex transmembrane subunits"/>
    <property type="match status" value="1"/>
</dbReference>
<comment type="pathway">
    <text evidence="3">Carbohydrate metabolism; tricarboxylic acid cycle.</text>
</comment>
<evidence type="ECO:0000313" key="19">
    <source>
        <dbReference type="EMBL" id="ARP95803.1"/>
    </source>
</evidence>
<evidence type="ECO:0000256" key="12">
    <source>
        <dbReference type="ARBA" id="ARBA00022982"/>
    </source>
</evidence>
<feature type="binding site" description="axial binding residue" evidence="17">
    <location>
        <position position="83"/>
    </location>
    <ligand>
        <name>heme</name>
        <dbReference type="ChEBI" id="CHEBI:30413"/>
        <note>ligand shared with second transmembrane subunit</note>
    </ligand>
    <ligandPart>
        <name>Fe</name>
        <dbReference type="ChEBI" id="CHEBI:18248"/>
    </ligandPart>
</feature>
<evidence type="ECO:0000256" key="11">
    <source>
        <dbReference type="ARBA" id="ARBA00022723"/>
    </source>
</evidence>
<dbReference type="Gene3D" id="1.20.1300.10">
    <property type="entry name" value="Fumarate reductase/succinate dehydrogenase, transmembrane subunit"/>
    <property type="match status" value="1"/>
</dbReference>
<dbReference type="Pfam" id="PF01127">
    <property type="entry name" value="Sdh_cyt"/>
    <property type="match status" value="1"/>
</dbReference>
<dbReference type="OrthoDB" id="5612767at2"/>
<keyword evidence="14 17" id="KW-0408">Iron</keyword>
<keyword evidence="11 17" id="KW-0479">Metal-binding</keyword>
<dbReference type="Proteomes" id="UP000194161">
    <property type="component" value="Chromosome"/>
</dbReference>
<protein>
    <recommendedName>
        <fullName evidence="4">Succinate dehydrogenase hydrophobic membrane anchor subunit</fullName>
    </recommendedName>
</protein>
<keyword evidence="20" id="KW-1185">Reference proteome</keyword>
<keyword evidence="12" id="KW-0249">Electron transport</keyword>
<dbReference type="KEGG" id="bgm:CAL15_16315"/>
<dbReference type="STRING" id="463040.CAL15_16315"/>
<sequence length="127" mass="14329">MATSNNYGPKRLVVGAHYGTIDFLAQRITAVILAVYTLVLIIGALAMPSFTFENWKALFTFHVFALPVGQILASLAFFALAWHAWIGVRDIWMDYVQPVGVRLLMQVLTLLWLIGSVVYFAQVIWRI</sequence>
<evidence type="ECO:0000256" key="13">
    <source>
        <dbReference type="ARBA" id="ARBA00022989"/>
    </source>
</evidence>
<proteinExistence type="predicted"/>
<keyword evidence="6" id="KW-1003">Cell membrane</keyword>
<evidence type="ECO:0000256" key="4">
    <source>
        <dbReference type="ARBA" id="ARBA00019425"/>
    </source>
</evidence>
<feature type="transmembrane region" description="Helical" evidence="18">
    <location>
        <begin position="28"/>
        <end position="47"/>
    </location>
</feature>
<evidence type="ECO:0000256" key="1">
    <source>
        <dbReference type="ARBA" id="ARBA00004050"/>
    </source>
</evidence>
<name>A0A1W6ZEJ8_9BORD</name>
<dbReference type="GO" id="GO:0046872">
    <property type="term" value="F:metal ion binding"/>
    <property type="evidence" value="ECO:0007669"/>
    <property type="project" value="UniProtKB-KW"/>
</dbReference>
<dbReference type="AlphaFoldDB" id="A0A1W6ZEJ8"/>
<evidence type="ECO:0000256" key="2">
    <source>
        <dbReference type="ARBA" id="ARBA00004429"/>
    </source>
</evidence>
<evidence type="ECO:0000256" key="6">
    <source>
        <dbReference type="ARBA" id="ARBA00022475"/>
    </source>
</evidence>
<comment type="function">
    <text evidence="1">Membrane-anchoring subunit of succinate dehydrogenase (SDH).</text>
</comment>
<dbReference type="InterPro" id="IPR014312">
    <property type="entry name" value="Succ_DH_anchor"/>
</dbReference>
<keyword evidence="5" id="KW-0813">Transport</keyword>
<dbReference type="NCBIfam" id="TIGR02968">
    <property type="entry name" value="succ_dehyd_anc"/>
    <property type="match status" value="1"/>
</dbReference>
<evidence type="ECO:0000256" key="17">
    <source>
        <dbReference type="PIRSR" id="PIRSR000169-2"/>
    </source>
</evidence>
<evidence type="ECO:0000256" key="7">
    <source>
        <dbReference type="ARBA" id="ARBA00022519"/>
    </source>
</evidence>
<evidence type="ECO:0000256" key="18">
    <source>
        <dbReference type="SAM" id="Phobius"/>
    </source>
</evidence>
<keyword evidence="8" id="KW-0816">Tricarboxylic acid cycle</keyword>
<evidence type="ECO:0000256" key="5">
    <source>
        <dbReference type="ARBA" id="ARBA00022448"/>
    </source>
</evidence>
<gene>
    <name evidence="19" type="ORF">CAL15_16315</name>
</gene>
<dbReference type="CDD" id="cd03494">
    <property type="entry name" value="SQR_TypeC_SdhD"/>
    <property type="match status" value="1"/>
</dbReference>
<keyword evidence="10 18" id="KW-0812">Transmembrane</keyword>
<evidence type="ECO:0000256" key="9">
    <source>
        <dbReference type="ARBA" id="ARBA00022617"/>
    </source>
</evidence>
<keyword evidence="13 18" id="KW-1133">Transmembrane helix</keyword>
<evidence type="ECO:0000256" key="16">
    <source>
        <dbReference type="PIRSR" id="PIRSR000169-1"/>
    </source>
</evidence>
<reference evidence="19 20" key="1">
    <citation type="submission" date="2017-05" db="EMBL/GenBank/DDBJ databases">
        <title>Complete and WGS of Bordetella genogroups.</title>
        <authorList>
            <person name="Spilker T."/>
            <person name="LiPuma J."/>
        </authorList>
    </citation>
    <scope>NUCLEOTIDE SEQUENCE [LARGE SCALE GENOMIC DNA]</scope>
    <source>
        <strain evidence="19 20">AU7206</strain>
    </source>
</reference>
<feature type="transmembrane region" description="Helical" evidence="18">
    <location>
        <begin position="103"/>
        <end position="125"/>
    </location>
</feature>
<dbReference type="UniPathway" id="UPA00223"/>
<evidence type="ECO:0000256" key="10">
    <source>
        <dbReference type="ARBA" id="ARBA00022692"/>
    </source>
</evidence>
<feature type="transmembrane region" description="Helical" evidence="18">
    <location>
        <begin position="59"/>
        <end position="83"/>
    </location>
</feature>
<dbReference type="GO" id="GO:0020037">
    <property type="term" value="F:heme binding"/>
    <property type="evidence" value="ECO:0007669"/>
    <property type="project" value="InterPro"/>
</dbReference>
<evidence type="ECO:0000256" key="8">
    <source>
        <dbReference type="ARBA" id="ARBA00022532"/>
    </source>
</evidence>
<feature type="binding site" evidence="16">
    <location>
        <position position="95"/>
    </location>
    <ligand>
        <name>a ubiquinone</name>
        <dbReference type="ChEBI" id="CHEBI:16389"/>
    </ligand>
</feature>
<dbReference type="PIRSF" id="PIRSF000169">
    <property type="entry name" value="SDH_D"/>
    <property type="match status" value="1"/>
</dbReference>
<evidence type="ECO:0000313" key="20">
    <source>
        <dbReference type="Proteomes" id="UP000194161"/>
    </source>
</evidence>
<dbReference type="InterPro" id="IPR034804">
    <property type="entry name" value="SQR/QFR_C/D"/>
</dbReference>
<accession>A0A1W6ZEJ8</accession>
<dbReference type="InterPro" id="IPR000701">
    <property type="entry name" value="SuccDH_FuR_B_TM-su"/>
</dbReference>
<evidence type="ECO:0000256" key="15">
    <source>
        <dbReference type="ARBA" id="ARBA00023136"/>
    </source>
</evidence>
<dbReference type="GO" id="GO:0009055">
    <property type="term" value="F:electron transfer activity"/>
    <property type="evidence" value="ECO:0007669"/>
    <property type="project" value="TreeGrafter"/>
</dbReference>
<dbReference type="PANTHER" id="PTHR38689:SF1">
    <property type="entry name" value="SUCCINATE DEHYDROGENASE HYDROPHOBIC MEMBRANE ANCHOR SUBUNIT"/>
    <property type="match status" value="1"/>
</dbReference>
<dbReference type="EMBL" id="CP021111">
    <property type="protein sequence ID" value="ARP95803.1"/>
    <property type="molecule type" value="Genomic_DNA"/>
</dbReference>
<dbReference type="GO" id="GO:0006099">
    <property type="term" value="P:tricarboxylic acid cycle"/>
    <property type="evidence" value="ECO:0007669"/>
    <property type="project" value="UniProtKB-UniPathway"/>
</dbReference>
<dbReference type="GO" id="GO:0005886">
    <property type="term" value="C:plasma membrane"/>
    <property type="evidence" value="ECO:0007669"/>
    <property type="project" value="UniProtKB-SubCell"/>
</dbReference>
<dbReference type="RefSeq" id="WP_086079562.1">
    <property type="nucleotide sequence ID" value="NZ_CP021111.1"/>
</dbReference>
<evidence type="ECO:0000256" key="3">
    <source>
        <dbReference type="ARBA" id="ARBA00005163"/>
    </source>
</evidence>
<dbReference type="GO" id="GO:0017004">
    <property type="term" value="P:cytochrome complex assembly"/>
    <property type="evidence" value="ECO:0007669"/>
    <property type="project" value="TreeGrafter"/>
</dbReference>
<comment type="subcellular location">
    <subcellularLocation>
        <location evidence="2">Cell inner membrane</location>
        <topology evidence="2">Multi-pass membrane protein</topology>
    </subcellularLocation>
</comment>
<dbReference type="PANTHER" id="PTHR38689">
    <property type="entry name" value="SUCCINATE DEHYDROGENASE HYDROPHOBIC MEMBRANE ANCHOR SUBUNIT"/>
    <property type="match status" value="1"/>
</dbReference>
<organism evidence="19 20">
    <name type="scientific">Bordetella genomosp. 13</name>
    <dbReference type="NCBI Taxonomy" id="463040"/>
    <lineage>
        <taxon>Bacteria</taxon>
        <taxon>Pseudomonadati</taxon>
        <taxon>Pseudomonadota</taxon>
        <taxon>Betaproteobacteria</taxon>
        <taxon>Burkholderiales</taxon>
        <taxon>Alcaligenaceae</taxon>
        <taxon>Bordetella</taxon>
    </lineage>
</organism>
<keyword evidence="9 17" id="KW-0349">Heme</keyword>
<keyword evidence="7" id="KW-0997">Cell inner membrane</keyword>